<proteinExistence type="predicted"/>
<dbReference type="Pfam" id="PF12802">
    <property type="entry name" value="MarR_2"/>
    <property type="match status" value="1"/>
</dbReference>
<dbReference type="OrthoDB" id="7875071at2"/>
<dbReference type="SMART" id="SM00347">
    <property type="entry name" value="HTH_MARR"/>
    <property type="match status" value="1"/>
</dbReference>
<dbReference type="EMBL" id="FMXM01000003">
    <property type="protein sequence ID" value="SDA50064.1"/>
    <property type="molecule type" value="Genomic_DNA"/>
</dbReference>
<dbReference type="GO" id="GO:0003700">
    <property type="term" value="F:DNA-binding transcription factor activity"/>
    <property type="evidence" value="ECO:0007669"/>
    <property type="project" value="InterPro"/>
</dbReference>
<dbReference type="InterPro" id="IPR036388">
    <property type="entry name" value="WH-like_DNA-bd_sf"/>
</dbReference>
<reference evidence="2 3" key="1">
    <citation type="submission" date="2016-10" db="EMBL/GenBank/DDBJ databases">
        <authorList>
            <person name="de Groot N.N."/>
        </authorList>
    </citation>
    <scope>NUCLEOTIDE SEQUENCE [LARGE SCALE GENOMIC DNA]</scope>
    <source>
        <strain evidence="2 3">CGMCC 1.12097</strain>
    </source>
</reference>
<dbReference type="GO" id="GO:0006950">
    <property type="term" value="P:response to stress"/>
    <property type="evidence" value="ECO:0007669"/>
    <property type="project" value="TreeGrafter"/>
</dbReference>
<dbReference type="PROSITE" id="PS50995">
    <property type="entry name" value="HTH_MARR_2"/>
    <property type="match status" value="1"/>
</dbReference>
<name>A0A1G5VWH2_9HYPH</name>
<evidence type="ECO:0000313" key="3">
    <source>
        <dbReference type="Proteomes" id="UP000198588"/>
    </source>
</evidence>
<dbReference type="RefSeq" id="WP_091576197.1">
    <property type="nucleotide sequence ID" value="NZ_FMXM01000003.1"/>
</dbReference>
<dbReference type="Gene3D" id="1.10.10.10">
    <property type="entry name" value="Winged helix-like DNA-binding domain superfamily/Winged helix DNA-binding domain"/>
    <property type="match status" value="1"/>
</dbReference>
<evidence type="ECO:0000313" key="2">
    <source>
        <dbReference type="EMBL" id="SDA50064.1"/>
    </source>
</evidence>
<feature type="domain" description="HTH marR-type" evidence="1">
    <location>
        <begin position="1"/>
        <end position="141"/>
    </location>
</feature>
<dbReference type="InterPro" id="IPR000835">
    <property type="entry name" value="HTH_MarR-typ"/>
</dbReference>
<dbReference type="InterPro" id="IPR036390">
    <property type="entry name" value="WH_DNA-bd_sf"/>
</dbReference>
<sequence>MTRDLEKLRLENILGAMSLALVDKMEKAFGTETGLGPSAVAAVIQIGSNPGLSIETLRRFIALTHSATVRLVDHLVEQGLVLRGEGIEGDRRSKALRLTDKGDDVFGRNLAARRGVIERAVGALDPEETRSLGQLVEKLLPALVDMGDDQNVVCRVCDEAACVRERCPISHMS</sequence>
<organism evidence="2 3">
    <name type="scientific">Mesorhizobium qingshengii</name>
    <dbReference type="NCBI Taxonomy" id="1165689"/>
    <lineage>
        <taxon>Bacteria</taxon>
        <taxon>Pseudomonadati</taxon>
        <taxon>Pseudomonadota</taxon>
        <taxon>Alphaproteobacteria</taxon>
        <taxon>Hyphomicrobiales</taxon>
        <taxon>Phyllobacteriaceae</taxon>
        <taxon>Mesorhizobium</taxon>
    </lineage>
</organism>
<dbReference type="PANTHER" id="PTHR33164:SF43">
    <property type="entry name" value="HTH-TYPE TRANSCRIPTIONAL REPRESSOR YETL"/>
    <property type="match status" value="1"/>
</dbReference>
<dbReference type="SUPFAM" id="SSF46785">
    <property type="entry name" value="Winged helix' DNA-binding domain"/>
    <property type="match status" value="1"/>
</dbReference>
<dbReference type="InterPro" id="IPR039422">
    <property type="entry name" value="MarR/SlyA-like"/>
</dbReference>
<protein>
    <submittedName>
        <fullName evidence="2">DNA-binding transcriptional regulator, MarR family</fullName>
    </submittedName>
</protein>
<evidence type="ECO:0000259" key="1">
    <source>
        <dbReference type="PROSITE" id="PS50995"/>
    </source>
</evidence>
<dbReference type="AlphaFoldDB" id="A0A1G5VWH2"/>
<gene>
    <name evidence="2" type="ORF">SAMN02927914_00855</name>
</gene>
<keyword evidence="2" id="KW-0238">DNA-binding</keyword>
<dbReference type="GO" id="GO:0003677">
    <property type="term" value="F:DNA binding"/>
    <property type="evidence" value="ECO:0007669"/>
    <property type="project" value="UniProtKB-KW"/>
</dbReference>
<accession>A0A1G5VWH2</accession>
<dbReference type="PANTHER" id="PTHR33164">
    <property type="entry name" value="TRANSCRIPTIONAL REGULATOR, MARR FAMILY"/>
    <property type="match status" value="1"/>
</dbReference>
<dbReference type="STRING" id="1165689.SAMN02927914_00855"/>
<dbReference type="Proteomes" id="UP000198588">
    <property type="component" value="Unassembled WGS sequence"/>
</dbReference>